<dbReference type="InterPro" id="IPR017853">
    <property type="entry name" value="GH"/>
</dbReference>
<dbReference type="EC" id="3.2.1.33" evidence="6"/>
<dbReference type="FunFam" id="1.50.10.10:FF:000039">
    <property type="entry name" value="Glycogen debranching enzyme Gdb1, putative"/>
    <property type="match status" value="1"/>
</dbReference>
<keyword evidence="13" id="KW-0511">Multifunctional enzyme</keyword>
<organism evidence="21 22">
    <name type="scientific">Mycoemilia scoparia</name>
    <dbReference type="NCBI Taxonomy" id="417184"/>
    <lineage>
        <taxon>Eukaryota</taxon>
        <taxon>Fungi</taxon>
        <taxon>Fungi incertae sedis</taxon>
        <taxon>Zoopagomycota</taxon>
        <taxon>Kickxellomycotina</taxon>
        <taxon>Kickxellomycetes</taxon>
        <taxon>Kickxellales</taxon>
        <taxon>Kickxellaceae</taxon>
        <taxon>Mycoemilia</taxon>
    </lineage>
</organism>
<dbReference type="OrthoDB" id="10248904at2759"/>
<dbReference type="PANTHER" id="PTHR10569">
    <property type="entry name" value="GLYCOGEN DEBRANCHING ENZYME"/>
    <property type="match status" value="1"/>
</dbReference>
<dbReference type="InterPro" id="IPR032788">
    <property type="entry name" value="AGL_central"/>
</dbReference>
<dbReference type="GO" id="GO:0005980">
    <property type="term" value="P:glycogen catabolic process"/>
    <property type="evidence" value="ECO:0007669"/>
    <property type="project" value="InterPro"/>
</dbReference>
<evidence type="ECO:0000256" key="11">
    <source>
        <dbReference type="ARBA" id="ARBA00022801"/>
    </source>
</evidence>
<feature type="domain" description="Glycogen debranching enzyme central" evidence="20">
    <location>
        <begin position="747"/>
        <end position="987"/>
    </location>
</feature>
<evidence type="ECO:0000256" key="6">
    <source>
        <dbReference type="ARBA" id="ARBA00012778"/>
    </source>
</evidence>
<sequence>MAAISSASTDKTQNLIVWLLTLENDGSPPKDKKFLRVKQCVNQANAIRFRIPAGYAASMSPVLLTNYPLDGSEYDRSTFHRRQFIKDNGSDMICDFLVEKPGPYQYSIEYTVLKASSKGDGADNGTKVTKTSPVSYFLVDPQIYLNQNWLSLDGIVVQSASSKWLGPLNRWSKIFSQSSELGYNMIHFMPIQKRGESNSPYSIYDQLDLDDSIFSGMDVDITSTSSDDKAKRWALLENEIKSMESDLGLLSATDVVWNHTANNSEWLQHHPEAGYNVKNSPHLRSAVELDGAIANFSSELDKYGVQRMVHSEKDIDRVIDAFNNNVLKGLNLWQYYVIDVEETVKDVASLIDQQVASDTDHEISEYNVQENDASLNFLSGKFRINKTLGHRFGRNPDPQVALNVIYSICGSGASKDEVLNRLRKILDFVNLPLYREYDQDLTAIKDNIRNRVVYERLSKDSPKFQKPINDRYRLVEPLFTRLPRNEVTKHLSEDEMALANNGWIWAGNPLDNFAGPESKVYLRREVIVWGDCVKLNYGDKPEDNPWIWEHMKEYTMTMARLFHGFRIDNCHSTPIKLAEYLIDHARTVRPNLYLAAELFTQSEETDNLFVYSLGINSLIREAMQAWDVKELSRLIHRHGGQPFGSMDLECLGVPGTFKDKNGKEIDCTVAPIRGSLPHAIFFDCTHDNETPFKVRQACDALPNAALVAMTASAIGSNKGYDELYPHLLDLVNETGLYSILDDPLSVGIGKPKQILNELHQKMTEYQEVHVHHEGEFITVHRQHPVNRDGYLLVAHCAYPGANENAHFSNPRLYYTKAEPIFAYRLKVDTSSHQDKAGSPDKCLRGLSSELVDLGTPSLVNGSDHQGEFVELGLPHNFGPGSVLLIRTHIEHISTELEEMIRQGCDDIMNKLDLGALNAVLYRCSSEEHDTVGTGIYEIPSFASLPYAGLQGWMSYLSKIVSSNDLGHPICDNLRQGHWALDYTVNRLDSYKGLYPELEKLAEWFSKIFLLAKQAPNFLMPKYFSMAITVAYKSATKRALSLLNSDITRLSDFSRSLALTSIQMVGATKSSTLRPQDKDGQLTLAAGLPHFTTNHMRCWGRDTFIALDGLLLATGRLDEARDHILGFGSTMKHGLIPNLLDSGRFPRYNARDATWFWLKAVQDYCRESEEGLDFLNVKVTCRFPDDNTFVPWDDEKAYSRERSIAQTIQDIMEHHAQGISFREWNAGPSLDQAMRNEGFNIDIHVDWKNGGLIKGGNLFNCGTWMDKMGDSEKANIRGIPGSPRDGADIEIIGLLKYTLNWLAELSESQKFPYSGVTNVTVDDKNTSISYAEWRDLLNNSFERQFYVPEDQSLDSEYHVDSNLVNRRGIYRDTVGGLNAWADYQFRPNICVAMAVAPELFDADHARTCLEKMGELLRGPLGMRTLDPGDQRYRPNYDNSNDSDDPLVAHGINYHSGPEWVWCYGYYLQALLNFYSRNDTETQTTIQAIYSLLLPHSRCIDTTPYAGLPELTNLDGAYCHDSCPTQAWSSATILALLYKISKIQHKS</sequence>
<feature type="domain" description="Glycogen debranching enzyme glucanotransferase" evidence="19">
    <location>
        <begin position="150"/>
        <end position="593"/>
    </location>
</feature>
<evidence type="ECO:0000256" key="1">
    <source>
        <dbReference type="ARBA" id="ARBA00000439"/>
    </source>
</evidence>
<name>A0A9W8A457_9FUNG</name>
<evidence type="ECO:0000256" key="9">
    <source>
        <dbReference type="ARBA" id="ARBA00022676"/>
    </source>
</evidence>
<evidence type="ECO:0000256" key="8">
    <source>
        <dbReference type="ARBA" id="ARBA00022490"/>
    </source>
</evidence>
<comment type="similarity">
    <text evidence="15">Belongs to the glycogen debranching enzyme family.</text>
</comment>
<evidence type="ECO:0000256" key="5">
    <source>
        <dbReference type="ARBA" id="ARBA00012560"/>
    </source>
</evidence>
<comment type="subcellular location">
    <subcellularLocation>
        <location evidence="4">Cytoplasm</location>
    </subcellularLocation>
</comment>
<keyword evidence="8" id="KW-0963">Cytoplasm</keyword>
<dbReference type="Pfam" id="PF14701">
    <property type="entry name" value="hDGE_amylase"/>
    <property type="match status" value="1"/>
</dbReference>
<gene>
    <name evidence="21" type="primary">GDB1</name>
    <name evidence="21" type="ORF">H4219_002150</name>
</gene>
<evidence type="ECO:0000313" key="22">
    <source>
        <dbReference type="Proteomes" id="UP001150538"/>
    </source>
</evidence>
<dbReference type="InterPro" id="IPR012341">
    <property type="entry name" value="6hp_glycosidase-like_sf"/>
</dbReference>
<dbReference type="FunFam" id="3.20.20.80:FF:000242">
    <property type="entry name" value="Glycogen debranching enzyme Gdb1, putative"/>
    <property type="match status" value="1"/>
</dbReference>
<dbReference type="SUPFAM" id="SSF48208">
    <property type="entry name" value="Six-hairpin glycosidases"/>
    <property type="match status" value="1"/>
</dbReference>
<evidence type="ECO:0000259" key="20">
    <source>
        <dbReference type="Pfam" id="PF14702"/>
    </source>
</evidence>
<comment type="function">
    <text evidence="3">Multifunctional enzyme acting as 1,4-alpha-D-glucan:1,4-alpha-D-glucan 4-alpha-D-glycosyltransferase and amylo-1,6-glucosidase in glycogen degradation.</text>
</comment>
<keyword evidence="12" id="KW-0320">Glycogen biosynthesis</keyword>
<keyword evidence="22" id="KW-1185">Reference proteome</keyword>
<proteinExistence type="inferred from homology"/>
<evidence type="ECO:0000256" key="13">
    <source>
        <dbReference type="ARBA" id="ARBA00023268"/>
    </source>
</evidence>
<evidence type="ECO:0000256" key="4">
    <source>
        <dbReference type="ARBA" id="ARBA00004496"/>
    </source>
</evidence>
<dbReference type="Gene3D" id="3.20.20.80">
    <property type="entry name" value="Glycosidases"/>
    <property type="match status" value="2"/>
</dbReference>
<dbReference type="PANTHER" id="PTHR10569:SF2">
    <property type="entry name" value="GLYCOGEN DEBRANCHING ENZYME"/>
    <property type="match status" value="1"/>
</dbReference>
<comment type="catalytic activity">
    <reaction evidence="1">
        <text>Transfers a segment of a (1-&gt;4)-alpha-D-glucan to a new position in an acceptor, which may be glucose or a (1-&gt;4)-alpha-D-glucan.</text>
        <dbReference type="EC" id="2.4.1.25"/>
    </reaction>
</comment>
<evidence type="ECO:0000256" key="7">
    <source>
        <dbReference type="ARBA" id="ARBA00020723"/>
    </source>
</evidence>
<dbReference type="InterPro" id="IPR010401">
    <property type="entry name" value="AGL/Gdb1"/>
</dbReference>
<evidence type="ECO:0000256" key="10">
    <source>
        <dbReference type="ARBA" id="ARBA00022679"/>
    </source>
</evidence>
<evidence type="ECO:0000313" key="21">
    <source>
        <dbReference type="EMBL" id="KAJ1919203.1"/>
    </source>
</evidence>
<keyword evidence="11" id="KW-0378">Hydrolase</keyword>
<dbReference type="GO" id="GO:0004134">
    <property type="term" value="F:4-alpha-glucanotransferase activity"/>
    <property type="evidence" value="ECO:0007669"/>
    <property type="project" value="UniProtKB-EC"/>
</dbReference>
<dbReference type="InterPro" id="IPR032790">
    <property type="entry name" value="GDE_C"/>
</dbReference>
<dbReference type="Pfam" id="PF06202">
    <property type="entry name" value="GDE_C"/>
    <property type="match status" value="1"/>
</dbReference>
<dbReference type="EMBL" id="JANBPU010000031">
    <property type="protein sequence ID" value="KAJ1919203.1"/>
    <property type="molecule type" value="Genomic_DNA"/>
</dbReference>
<evidence type="ECO:0000256" key="15">
    <source>
        <dbReference type="ARBA" id="ARBA00025780"/>
    </source>
</evidence>
<keyword evidence="10" id="KW-0808">Transferase</keyword>
<evidence type="ECO:0000256" key="3">
    <source>
        <dbReference type="ARBA" id="ARBA00003530"/>
    </source>
</evidence>
<dbReference type="GO" id="GO:0005978">
    <property type="term" value="P:glycogen biosynthetic process"/>
    <property type="evidence" value="ECO:0007669"/>
    <property type="project" value="UniProtKB-KW"/>
</dbReference>
<evidence type="ECO:0000259" key="19">
    <source>
        <dbReference type="Pfam" id="PF14701"/>
    </source>
</evidence>
<dbReference type="CDD" id="cd11327">
    <property type="entry name" value="AmyAc_Glg_debranch_2"/>
    <property type="match status" value="1"/>
</dbReference>
<dbReference type="InterPro" id="IPR029436">
    <property type="entry name" value="AGL_euk_N"/>
</dbReference>
<comment type="catalytic activity">
    <reaction evidence="2">
        <text>Hydrolysis of (1-&gt;6)-alpha-D-glucosidic branch linkages in glycogen phosphorylase limit dextrin.</text>
        <dbReference type="EC" id="3.2.1.33"/>
    </reaction>
</comment>
<dbReference type="Pfam" id="PF14699">
    <property type="entry name" value="hGDE_N"/>
    <property type="match status" value="1"/>
</dbReference>
<dbReference type="GO" id="GO:0004135">
    <property type="term" value="F:amylo-alpha-1,6-glucosidase activity"/>
    <property type="evidence" value="ECO:0007669"/>
    <property type="project" value="UniProtKB-EC"/>
</dbReference>
<keyword evidence="14" id="KW-0326">Glycosidase</keyword>
<reference evidence="21" key="1">
    <citation type="submission" date="2022-07" db="EMBL/GenBank/DDBJ databases">
        <title>Phylogenomic reconstructions and comparative analyses of Kickxellomycotina fungi.</title>
        <authorList>
            <person name="Reynolds N.K."/>
            <person name="Stajich J.E."/>
            <person name="Barry K."/>
            <person name="Grigoriev I.V."/>
            <person name="Crous P."/>
            <person name="Smith M.E."/>
        </authorList>
    </citation>
    <scope>NUCLEOTIDE SEQUENCE</scope>
    <source>
        <strain evidence="21">NBRC 100468</strain>
    </source>
</reference>
<dbReference type="InterPro" id="IPR032792">
    <property type="entry name" value="AGL_glucanoTrfase"/>
</dbReference>
<evidence type="ECO:0000256" key="16">
    <source>
        <dbReference type="ARBA" id="ARBA00031477"/>
    </source>
</evidence>
<comment type="caution">
    <text evidence="21">The sequence shown here is derived from an EMBL/GenBank/DDBJ whole genome shotgun (WGS) entry which is preliminary data.</text>
</comment>
<evidence type="ECO:0000256" key="12">
    <source>
        <dbReference type="ARBA" id="ARBA00023056"/>
    </source>
</evidence>
<evidence type="ECO:0000259" key="17">
    <source>
        <dbReference type="Pfam" id="PF06202"/>
    </source>
</evidence>
<dbReference type="EC" id="2.4.1.25" evidence="5"/>
<dbReference type="Proteomes" id="UP001150538">
    <property type="component" value="Unassembled WGS sequence"/>
</dbReference>
<dbReference type="SUPFAM" id="SSF51445">
    <property type="entry name" value="(Trans)glycosidases"/>
    <property type="match status" value="1"/>
</dbReference>
<keyword evidence="9" id="KW-0328">Glycosyltransferase</keyword>
<dbReference type="GO" id="GO:0005737">
    <property type="term" value="C:cytoplasm"/>
    <property type="evidence" value="ECO:0007669"/>
    <property type="project" value="UniProtKB-SubCell"/>
</dbReference>
<evidence type="ECO:0000256" key="14">
    <source>
        <dbReference type="ARBA" id="ARBA00023295"/>
    </source>
</evidence>
<feature type="domain" description="Glycogen debranching enzyme C-terminal" evidence="17">
    <location>
        <begin position="1060"/>
        <end position="1532"/>
    </location>
</feature>
<accession>A0A9W8A457</accession>
<dbReference type="Pfam" id="PF14702">
    <property type="entry name" value="hGDE_central"/>
    <property type="match status" value="1"/>
</dbReference>
<dbReference type="InterPro" id="IPR008928">
    <property type="entry name" value="6-hairpin_glycosidase_sf"/>
</dbReference>
<feature type="domain" description="Eukaryotic glycogen debranching enzyme N-terminal" evidence="18">
    <location>
        <begin position="47"/>
        <end position="146"/>
    </location>
</feature>
<evidence type="ECO:0000256" key="2">
    <source>
        <dbReference type="ARBA" id="ARBA00000927"/>
    </source>
</evidence>
<evidence type="ECO:0000259" key="18">
    <source>
        <dbReference type="Pfam" id="PF14699"/>
    </source>
</evidence>
<protein>
    <recommendedName>
        <fullName evidence="7">Glycogen debranching enzyme</fullName>
        <ecNumber evidence="5">2.4.1.25</ecNumber>
        <ecNumber evidence="6">3.2.1.33</ecNumber>
    </recommendedName>
    <alternativeName>
        <fullName evidence="16">Glycogen debrancher</fullName>
    </alternativeName>
</protein>
<dbReference type="Gene3D" id="1.50.10.10">
    <property type="match status" value="1"/>
</dbReference>